<dbReference type="GO" id="GO:0046872">
    <property type="term" value="F:metal ion binding"/>
    <property type="evidence" value="ECO:0007669"/>
    <property type="project" value="UniProtKB-KW"/>
</dbReference>
<evidence type="ECO:0000256" key="4">
    <source>
        <dbReference type="ARBA" id="ARBA00022695"/>
    </source>
</evidence>
<keyword evidence="9" id="KW-0067">ATP-binding</keyword>
<proteinExistence type="inferred from homology"/>
<feature type="compositionally biased region" description="Polar residues" evidence="12">
    <location>
        <begin position="419"/>
        <end position="428"/>
    </location>
</feature>
<keyword evidence="5" id="KW-0235">DNA replication</keyword>
<feature type="compositionally biased region" description="Polar residues" evidence="12">
    <location>
        <begin position="661"/>
        <end position="671"/>
    </location>
</feature>
<dbReference type="InterPro" id="IPR012763">
    <property type="entry name" value="DNA_pol_III_sug/sutau_N"/>
</dbReference>
<dbReference type="PANTHER" id="PTHR11669:SF0">
    <property type="entry name" value="PROTEIN STICHEL-LIKE 2"/>
    <property type="match status" value="1"/>
</dbReference>
<dbReference type="SMART" id="SM00382">
    <property type="entry name" value="AAA"/>
    <property type="match status" value="1"/>
</dbReference>
<dbReference type="NCBIfam" id="NF005846">
    <property type="entry name" value="PRK07764.1-6"/>
    <property type="match status" value="1"/>
</dbReference>
<comment type="catalytic activity">
    <reaction evidence="11">
        <text>DNA(n) + a 2'-deoxyribonucleoside 5'-triphosphate = DNA(n+1) + diphosphate</text>
        <dbReference type="Rhea" id="RHEA:22508"/>
        <dbReference type="Rhea" id="RHEA-COMP:17339"/>
        <dbReference type="Rhea" id="RHEA-COMP:17340"/>
        <dbReference type="ChEBI" id="CHEBI:33019"/>
        <dbReference type="ChEBI" id="CHEBI:61560"/>
        <dbReference type="ChEBI" id="CHEBI:173112"/>
        <dbReference type="EC" id="2.7.7.7"/>
    </reaction>
</comment>
<dbReference type="HOGENOM" id="CLU_006229_5_2_11"/>
<keyword evidence="7" id="KW-0547">Nucleotide-binding</keyword>
<comment type="similarity">
    <text evidence="1">Belongs to the DnaX/STICHEL family.</text>
</comment>
<feature type="compositionally biased region" description="Polar residues" evidence="12">
    <location>
        <begin position="378"/>
        <end position="389"/>
    </location>
</feature>
<dbReference type="GO" id="GO:0009360">
    <property type="term" value="C:DNA polymerase III complex"/>
    <property type="evidence" value="ECO:0007669"/>
    <property type="project" value="InterPro"/>
</dbReference>
<dbReference type="GO" id="GO:0003887">
    <property type="term" value="F:DNA-directed DNA polymerase activity"/>
    <property type="evidence" value="ECO:0007669"/>
    <property type="project" value="UniProtKB-KW"/>
</dbReference>
<dbReference type="eggNOG" id="COG2812">
    <property type="taxonomic scope" value="Bacteria"/>
</dbReference>
<evidence type="ECO:0000313" key="15">
    <source>
        <dbReference type="Proteomes" id="UP000006415"/>
    </source>
</evidence>
<gene>
    <name evidence="14" type="ORF">HMPREF9156_01153</name>
</gene>
<feature type="region of interest" description="Disordered" evidence="12">
    <location>
        <begin position="651"/>
        <end position="814"/>
    </location>
</feature>
<dbReference type="NCBIfam" id="TIGR02397">
    <property type="entry name" value="dnaX_nterm"/>
    <property type="match status" value="1"/>
</dbReference>
<dbReference type="PANTHER" id="PTHR11669">
    <property type="entry name" value="REPLICATION FACTOR C / DNA POLYMERASE III GAMMA-TAU SUBUNIT"/>
    <property type="match status" value="1"/>
</dbReference>
<dbReference type="InterPro" id="IPR045085">
    <property type="entry name" value="HLD_clamp_pol_III_gamma_tau"/>
</dbReference>
<dbReference type="Pfam" id="PF22608">
    <property type="entry name" value="DNAX_ATPase_lid"/>
    <property type="match status" value="1"/>
</dbReference>
<reference evidence="14 15" key="1">
    <citation type="submission" date="2012-01" db="EMBL/GenBank/DDBJ databases">
        <title>The Genome Sequence of Scardovia wiggsiae F0424.</title>
        <authorList>
            <consortium name="The Broad Institute Genome Sequencing Platform"/>
            <person name="Earl A."/>
            <person name="Ward D."/>
            <person name="Feldgarden M."/>
            <person name="Gevers D."/>
            <person name="Izard J."/>
            <person name="Ganesan A."/>
            <person name="Baranova O.V."/>
            <person name="Blanton J.M."/>
            <person name="Tanner A.C."/>
            <person name="Mathney J."/>
            <person name="Dewhirst F.E."/>
            <person name="Young S.K."/>
            <person name="Zeng Q."/>
            <person name="Gargeya S."/>
            <person name="Fitzgerald M."/>
            <person name="Haas B."/>
            <person name="Abouelleil A."/>
            <person name="Alvarado L."/>
            <person name="Arachchi H.M."/>
            <person name="Berlin A."/>
            <person name="Chapman S.B."/>
            <person name="Gearin G."/>
            <person name="Goldberg J."/>
            <person name="Griggs A."/>
            <person name="Gujja S."/>
            <person name="Hansen M."/>
            <person name="Heiman D."/>
            <person name="Howarth C."/>
            <person name="Larimer J."/>
            <person name="Lui A."/>
            <person name="MacDonald P.J.P."/>
            <person name="McCowen C."/>
            <person name="Montmayeur A."/>
            <person name="Murphy C."/>
            <person name="Neiman D."/>
            <person name="Pearson M."/>
            <person name="Priest M."/>
            <person name="Roberts A."/>
            <person name="Saif S."/>
            <person name="Shea T."/>
            <person name="Sisk P."/>
            <person name="Stolte C."/>
            <person name="Sykes S."/>
            <person name="Wortman J."/>
            <person name="Nusbaum C."/>
            <person name="Birren B."/>
        </authorList>
    </citation>
    <scope>NUCLEOTIDE SEQUENCE [LARGE SCALE GENOMIC DNA]</scope>
    <source>
        <strain evidence="14 15">F0424</strain>
    </source>
</reference>
<dbReference type="Gene3D" id="1.20.272.10">
    <property type="match status" value="1"/>
</dbReference>
<keyword evidence="10" id="KW-0239">DNA-directed DNA polymerase</keyword>
<keyword evidence="15" id="KW-1185">Reference proteome</keyword>
<feature type="compositionally biased region" description="Acidic residues" evidence="12">
    <location>
        <begin position="677"/>
        <end position="688"/>
    </location>
</feature>
<dbReference type="InterPro" id="IPR003593">
    <property type="entry name" value="AAA+_ATPase"/>
</dbReference>
<dbReference type="Proteomes" id="UP000006415">
    <property type="component" value="Unassembled WGS sequence"/>
</dbReference>
<evidence type="ECO:0000256" key="1">
    <source>
        <dbReference type="ARBA" id="ARBA00006360"/>
    </source>
</evidence>
<evidence type="ECO:0000256" key="6">
    <source>
        <dbReference type="ARBA" id="ARBA00022723"/>
    </source>
</evidence>
<evidence type="ECO:0000256" key="11">
    <source>
        <dbReference type="ARBA" id="ARBA00049244"/>
    </source>
</evidence>
<dbReference type="FunFam" id="3.40.50.300:FF:000014">
    <property type="entry name" value="DNA polymerase III subunit gamma/tau"/>
    <property type="match status" value="1"/>
</dbReference>
<evidence type="ECO:0000256" key="8">
    <source>
        <dbReference type="ARBA" id="ARBA00022833"/>
    </source>
</evidence>
<dbReference type="InterPro" id="IPR008921">
    <property type="entry name" value="DNA_pol3_clamp-load_cplx_C"/>
</dbReference>
<name>J0DEF2_9BIFI</name>
<dbReference type="InterPro" id="IPR027417">
    <property type="entry name" value="P-loop_NTPase"/>
</dbReference>
<dbReference type="Pfam" id="PF12169">
    <property type="entry name" value="DNA_pol3_gamma3"/>
    <property type="match status" value="1"/>
</dbReference>
<evidence type="ECO:0000256" key="7">
    <source>
        <dbReference type="ARBA" id="ARBA00022741"/>
    </source>
</evidence>
<feature type="compositionally biased region" description="Low complexity" evidence="12">
    <location>
        <begin position="707"/>
        <end position="719"/>
    </location>
</feature>
<dbReference type="CDD" id="cd18137">
    <property type="entry name" value="HLD_clamp_pol_III_gamma_tau"/>
    <property type="match status" value="1"/>
</dbReference>
<feature type="compositionally biased region" description="Polar residues" evidence="12">
    <location>
        <begin position="462"/>
        <end position="471"/>
    </location>
</feature>
<feature type="region of interest" description="Disordered" evidence="12">
    <location>
        <begin position="367"/>
        <end position="524"/>
    </location>
</feature>
<evidence type="ECO:0000256" key="10">
    <source>
        <dbReference type="ARBA" id="ARBA00022932"/>
    </source>
</evidence>
<dbReference type="Gene3D" id="1.10.8.60">
    <property type="match status" value="1"/>
</dbReference>
<feature type="compositionally biased region" description="Low complexity" evidence="12">
    <location>
        <begin position="755"/>
        <end position="772"/>
    </location>
</feature>
<dbReference type="EC" id="2.7.7.7" evidence="2"/>
<feature type="compositionally biased region" description="Low complexity" evidence="12">
    <location>
        <begin position="429"/>
        <end position="440"/>
    </location>
</feature>
<dbReference type="InterPro" id="IPR050238">
    <property type="entry name" value="DNA_Rep/Repair_Clamp_Loader"/>
</dbReference>
<dbReference type="CDD" id="cd00009">
    <property type="entry name" value="AAA"/>
    <property type="match status" value="1"/>
</dbReference>
<dbReference type="SUPFAM" id="SSF52540">
    <property type="entry name" value="P-loop containing nucleoside triphosphate hydrolases"/>
    <property type="match status" value="1"/>
</dbReference>
<dbReference type="AlphaFoldDB" id="J0DEF2"/>
<evidence type="ECO:0000259" key="13">
    <source>
        <dbReference type="SMART" id="SM00382"/>
    </source>
</evidence>
<comment type="caution">
    <text evidence="14">The sequence shown here is derived from an EMBL/GenBank/DDBJ whole genome shotgun (WGS) entry which is preliminary data.</text>
</comment>
<evidence type="ECO:0000256" key="5">
    <source>
        <dbReference type="ARBA" id="ARBA00022705"/>
    </source>
</evidence>
<dbReference type="Pfam" id="PF13177">
    <property type="entry name" value="DNA_pol3_delta2"/>
    <property type="match status" value="1"/>
</dbReference>
<evidence type="ECO:0000256" key="2">
    <source>
        <dbReference type="ARBA" id="ARBA00012417"/>
    </source>
</evidence>
<keyword evidence="3" id="KW-0808">Transferase</keyword>
<keyword evidence="8" id="KW-0862">Zinc</keyword>
<dbReference type="GO" id="GO:0003677">
    <property type="term" value="F:DNA binding"/>
    <property type="evidence" value="ECO:0007669"/>
    <property type="project" value="InterPro"/>
</dbReference>
<protein>
    <recommendedName>
        <fullName evidence="2">DNA-directed DNA polymerase</fullName>
        <ecNumber evidence="2">2.7.7.7</ecNumber>
    </recommendedName>
</protein>
<keyword evidence="4" id="KW-0548">Nucleotidyltransferase</keyword>
<sequence length="840" mass="88141">MALALYRRYRPDTFDGVVGQDQVTIPLKRALDEGRLTHAYLFSGPRGCGKTSSARILARCINCAEGPTSHPCGKCDSCRDLAANGPGSVDVIEIDAASHNGVDDARELRERAGFAPTRDRYKIFILDEAHMVTQQGFNALLKVVEEPPEHVMFIFATTEPDKVIGTIRSRTHHYPFRLVPPEVMAPYLEEVCRQEKIAPENGVLKLTMRAGGGSVRDTLSVLDQLMAGAAGNKITYDSAVALLGYTPDTLISDAVDAVCAGDGARLYDVVEKVVVGGFDPRKFVEDLLSRVRDLLVLTLAGDNARSVLSSDTGAGSEEALHRQAQELGLVRLTSIAEIINDALAGMSGATSPRMRLELLAAQLLVPGRGPAGDGGQSMVPSGSDTSASAQPGAKEAPRVQQRPAGANTDPRRGYVRPQEYSNRIKQQTGSPAAGPAALPGQDRPVSGRPYNGGVRDPENAGQEDTGSSVESSGGLKGSNRPDSTNGFHDANGSGDSDSPNISDRSDSPGSSSSSPEQTGPADASLFTPDAVARQWKALVAGLPQDIQAYVNETHIPHVGVLARGDMHRIVLRFADPLSQHAFALGVAKQGINGRTKVRDIIEDKCEEVFGKGVKAQPDKLTASGDTVTPISRMSDKEQQKVKAQIAAMAMAQTGAGDASPVSRNSSNTQPGKASPTEMEDVQDEDGDPWDTPVAKPQDAVQRKKGTSVASSAPAKAGSAGTHKYGPRRGGLSPAGSINADTGENTEADAGAVKPAGSSRAAASSDTDAADSANTPRSTDGGSTANTGKAKTSQSEAVQQADYADDDKHVDGQGKMTVAEVARMFDAKSVETIEPHNGEGE</sequence>
<dbReference type="GO" id="GO:0005524">
    <property type="term" value="F:ATP binding"/>
    <property type="evidence" value="ECO:0007669"/>
    <property type="project" value="UniProtKB-KW"/>
</dbReference>
<dbReference type="STRING" id="857290.HMPREF9156_01153"/>
<keyword evidence="6" id="KW-0479">Metal-binding</keyword>
<feature type="region of interest" description="Disordered" evidence="12">
    <location>
        <begin position="617"/>
        <end position="638"/>
    </location>
</feature>
<organism evidence="14 15">
    <name type="scientific">Scardovia wiggsiae F0424</name>
    <dbReference type="NCBI Taxonomy" id="857290"/>
    <lineage>
        <taxon>Bacteria</taxon>
        <taxon>Bacillati</taxon>
        <taxon>Actinomycetota</taxon>
        <taxon>Actinomycetes</taxon>
        <taxon>Bifidobacteriales</taxon>
        <taxon>Bifidobacteriaceae</taxon>
        <taxon>Scardovia</taxon>
    </lineage>
</organism>
<evidence type="ECO:0000256" key="12">
    <source>
        <dbReference type="SAM" id="MobiDB-lite"/>
    </source>
</evidence>
<evidence type="ECO:0000313" key="14">
    <source>
        <dbReference type="EMBL" id="EJD64658.1"/>
    </source>
</evidence>
<dbReference type="Gene3D" id="3.40.50.300">
    <property type="entry name" value="P-loop containing nucleotide triphosphate hydrolases"/>
    <property type="match status" value="1"/>
</dbReference>
<dbReference type="GeneID" id="97291777"/>
<dbReference type="EMBL" id="AGZS01000006">
    <property type="protein sequence ID" value="EJD64658.1"/>
    <property type="molecule type" value="Genomic_DNA"/>
</dbReference>
<evidence type="ECO:0000256" key="3">
    <source>
        <dbReference type="ARBA" id="ARBA00022679"/>
    </source>
</evidence>
<dbReference type="RefSeq" id="WP_007148216.1">
    <property type="nucleotide sequence ID" value="NZ_AKCI01000001.1"/>
</dbReference>
<evidence type="ECO:0000256" key="9">
    <source>
        <dbReference type="ARBA" id="ARBA00022840"/>
    </source>
</evidence>
<dbReference type="SUPFAM" id="SSF48019">
    <property type="entry name" value="post-AAA+ oligomerization domain-like"/>
    <property type="match status" value="1"/>
</dbReference>
<feature type="compositionally biased region" description="Polar residues" evidence="12">
    <location>
        <begin position="773"/>
        <end position="797"/>
    </location>
</feature>
<accession>J0DEF2</accession>
<dbReference type="InterPro" id="IPR022754">
    <property type="entry name" value="DNA_pol_III_gamma-3"/>
</dbReference>
<feature type="domain" description="AAA+ ATPase" evidence="13">
    <location>
        <begin position="36"/>
        <end position="177"/>
    </location>
</feature>
<dbReference type="GO" id="GO:0006261">
    <property type="term" value="P:DNA-templated DNA replication"/>
    <property type="evidence" value="ECO:0007669"/>
    <property type="project" value="TreeGrafter"/>
</dbReference>
<dbReference type="OrthoDB" id="9810148at2"/>